<keyword evidence="3" id="KW-1185">Reference proteome</keyword>
<feature type="non-terminal residue" evidence="2">
    <location>
        <position position="68"/>
    </location>
</feature>
<dbReference type="Proteomes" id="UP000298030">
    <property type="component" value="Unassembled WGS sequence"/>
</dbReference>
<reference evidence="2 3" key="1">
    <citation type="journal article" date="2019" name="Nat. Ecol. Evol.">
        <title>Megaphylogeny resolves global patterns of mushroom evolution.</title>
        <authorList>
            <person name="Varga T."/>
            <person name="Krizsan K."/>
            <person name="Foldi C."/>
            <person name="Dima B."/>
            <person name="Sanchez-Garcia M."/>
            <person name="Sanchez-Ramirez S."/>
            <person name="Szollosi G.J."/>
            <person name="Szarkandi J.G."/>
            <person name="Papp V."/>
            <person name="Albert L."/>
            <person name="Andreopoulos W."/>
            <person name="Angelini C."/>
            <person name="Antonin V."/>
            <person name="Barry K.W."/>
            <person name="Bougher N.L."/>
            <person name="Buchanan P."/>
            <person name="Buyck B."/>
            <person name="Bense V."/>
            <person name="Catcheside P."/>
            <person name="Chovatia M."/>
            <person name="Cooper J."/>
            <person name="Damon W."/>
            <person name="Desjardin D."/>
            <person name="Finy P."/>
            <person name="Geml J."/>
            <person name="Haridas S."/>
            <person name="Hughes K."/>
            <person name="Justo A."/>
            <person name="Karasinski D."/>
            <person name="Kautmanova I."/>
            <person name="Kiss B."/>
            <person name="Kocsube S."/>
            <person name="Kotiranta H."/>
            <person name="LaButti K.M."/>
            <person name="Lechner B.E."/>
            <person name="Liimatainen K."/>
            <person name="Lipzen A."/>
            <person name="Lukacs Z."/>
            <person name="Mihaltcheva S."/>
            <person name="Morgado L.N."/>
            <person name="Niskanen T."/>
            <person name="Noordeloos M.E."/>
            <person name="Ohm R.A."/>
            <person name="Ortiz-Santana B."/>
            <person name="Ovrebo C."/>
            <person name="Racz N."/>
            <person name="Riley R."/>
            <person name="Savchenko A."/>
            <person name="Shiryaev A."/>
            <person name="Soop K."/>
            <person name="Spirin V."/>
            <person name="Szebenyi C."/>
            <person name="Tomsovsky M."/>
            <person name="Tulloss R.E."/>
            <person name="Uehling J."/>
            <person name="Grigoriev I.V."/>
            <person name="Vagvolgyi C."/>
            <person name="Papp T."/>
            <person name="Martin F.M."/>
            <person name="Miettinen O."/>
            <person name="Hibbett D.S."/>
            <person name="Nagy L.G."/>
        </authorList>
    </citation>
    <scope>NUCLEOTIDE SEQUENCE [LARGE SCALE GENOMIC DNA]</scope>
    <source>
        <strain evidence="2 3">FP101781</strain>
    </source>
</reference>
<name>A0A4Y7TWQ8_COPMI</name>
<gene>
    <name evidence="2" type="ORF">FA13DRAFT_1724531</name>
</gene>
<proteinExistence type="predicted"/>
<protein>
    <submittedName>
        <fullName evidence="2">Uncharacterized protein</fullName>
    </submittedName>
</protein>
<sequence>MSGATTQAVSPGFTVKLASGERCTSRSPGSSHRHGAQGSGSGSEAHRGLAIALECSVDDKRRQKTLSL</sequence>
<dbReference type="EMBL" id="QPFP01000002">
    <property type="protein sequence ID" value="TEB38610.1"/>
    <property type="molecule type" value="Genomic_DNA"/>
</dbReference>
<evidence type="ECO:0000313" key="3">
    <source>
        <dbReference type="Proteomes" id="UP000298030"/>
    </source>
</evidence>
<organism evidence="2 3">
    <name type="scientific">Coprinellus micaceus</name>
    <name type="common">Glistening ink-cap mushroom</name>
    <name type="synonym">Coprinus micaceus</name>
    <dbReference type="NCBI Taxonomy" id="71717"/>
    <lineage>
        <taxon>Eukaryota</taxon>
        <taxon>Fungi</taxon>
        <taxon>Dikarya</taxon>
        <taxon>Basidiomycota</taxon>
        <taxon>Agaricomycotina</taxon>
        <taxon>Agaricomycetes</taxon>
        <taxon>Agaricomycetidae</taxon>
        <taxon>Agaricales</taxon>
        <taxon>Agaricineae</taxon>
        <taxon>Psathyrellaceae</taxon>
        <taxon>Coprinellus</taxon>
    </lineage>
</organism>
<evidence type="ECO:0000256" key="1">
    <source>
        <dbReference type="SAM" id="MobiDB-lite"/>
    </source>
</evidence>
<evidence type="ECO:0000313" key="2">
    <source>
        <dbReference type="EMBL" id="TEB38610.1"/>
    </source>
</evidence>
<comment type="caution">
    <text evidence="2">The sequence shown here is derived from an EMBL/GenBank/DDBJ whole genome shotgun (WGS) entry which is preliminary data.</text>
</comment>
<dbReference type="AlphaFoldDB" id="A0A4Y7TWQ8"/>
<accession>A0A4Y7TWQ8</accession>
<feature type="region of interest" description="Disordered" evidence="1">
    <location>
        <begin position="1"/>
        <end position="45"/>
    </location>
</feature>